<evidence type="ECO:0000259" key="7">
    <source>
        <dbReference type="PROSITE" id="PS50850"/>
    </source>
</evidence>
<organism evidence="8 9">
    <name type="scientific">Gordonibacter massiliensis</name>
    <name type="common">ex Traore et al. 2017</name>
    <dbReference type="NCBI Taxonomy" id="1841863"/>
    <lineage>
        <taxon>Bacteria</taxon>
        <taxon>Bacillati</taxon>
        <taxon>Actinomycetota</taxon>
        <taxon>Coriobacteriia</taxon>
        <taxon>Eggerthellales</taxon>
        <taxon>Eggerthellaceae</taxon>
        <taxon>Gordonibacter</taxon>
    </lineage>
</organism>
<evidence type="ECO:0000313" key="9">
    <source>
        <dbReference type="Proteomes" id="UP000587396"/>
    </source>
</evidence>
<dbReference type="Proteomes" id="UP000587396">
    <property type="component" value="Unassembled WGS sequence"/>
</dbReference>
<dbReference type="InterPro" id="IPR005829">
    <property type="entry name" value="Sugar_transporter_CS"/>
</dbReference>
<dbReference type="PANTHER" id="PTHR23531">
    <property type="entry name" value="QUINOLENE RESISTANCE PROTEIN NORA"/>
    <property type="match status" value="1"/>
</dbReference>
<evidence type="ECO:0000256" key="2">
    <source>
        <dbReference type="ARBA" id="ARBA00022692"/>
    </source>
</evidence>
<reference evidence="8 9" key="1">
    <citation type="submission" date="2020-08" db="EMBL/GenBank/DDBJ databases">
        <authorList>
            <person name="Liu C."/>
            <person name="Sun Q."/>
        </authorList>
    </citation>
    <scope>NUCLEOTIDE SEQUENCE [LARGE SCALE GENOMIC DNA]</scope>
    <source>
        <strain evidence="8 9">N22</strain>
    </source>
</reference>
<feature type="transmembrane region" description="Helical" evidence="6">
    <location>
        <begin position="243"/>
        <end position="263"/>
    </location>
</feature>
<feature type="transmembrane region" description="Helical" evidence="6">
    <location>
        <begin position="85"/>
        <end position="112"/>
    </location>
</feature>
<keyword evidence="3 6" id="KW-1133">Transmembrane helix</keyword>
<accession>A0A842JAP6</accession>
<dbReference type="InterPro" id="IPR011701">
    <property type="entry name" value="MFS"/>
</dbReference>
<gene>
    <name evidence="8" type="ORF">H7313_06115</name>
</gene>
<feature type="transmembrane region" description="Helical" evidence="6">
    <location>
        <begin position="386"/>
        <end position="410"/>
    </location>
</feature>
<dbReference type="GO" id="GO:0005886">
    <property type="term" value="C:plasma membrane"/>
    <property type="evidence" value="ECO:0007669"/>
    <property type="project" value="UniProtKB-SubCell"/>
</dbReference>
<dbReference type="InterPro" id="IPR052714">
    <property type="entry name" value="MFS_Exporter"/>
</dbReference>
<dbReference type="CDD" id="cd17489">
    <property type="entry name" value="MFS_YfcJ_like"/>
    <property type="match status" value="1"/>
</dbReference>
<dbReference type="PROSITE" id="PS50850">
    <property type="entry name" value="MFS"/>
    <property type="match status" value="1"/>
</dbReference>
<name>A0A842JAP6_9ACTN</name>
<dbReference type="Gene3D" id="1.20.1250.20">
    <property type="entry name" value="MFS general substrate transporter like domains"/>
    <property type="match status" value="1"/>
</dbReference>
<evidence type="ECO:0000256" key="6">
    <source>
        <dbReference type="SAM" id="Phobius"/>
    </source>
</evidence>
<dbReference type="PANTHER" id="PTHR23531:SF1">
    <property type="entry name" value="QUINOLENE RESISTANCE PROTEIN NORA"/>
    <property type="match status" value="1"/>
</dbReference>
<feature type="transmembrane region" description="Helical" evidence="6">
    <location>
        <begin position="171"/>
        <end position="192"/>
    </location>
</feature>
<evidence type="ECO:0000313" key="8">
    <source>
        <dbReference type="EMBL" id="MBC2888923.1"/>
    </source>
</evidence>
<dbReference type="InterPro" id="IPR036259">
    <property type="entry name" value="MFS_trans_sf"/>
</dbReference>
<evidence type="ECO:0000256" key="3">
    <source>
        <dbReference type="ARBA" id="ARBA00022989"/>
    </source>
</evidence>
<evidence type="ECO:0000256" key="1">
    <source>
        <dbReference type="ARBA" id="ARBA00004651"/>
    </source>
</evidence>
<feature type="transmembrane region" description="Helical" evidence="6">
    <location>
        <begin position="20"/>
        <end position="46"/>
    </location>
</feature>
<feature type="transmembrane region" description="Helical" evidence="6">
    <location>
        <begin position="118"/>
        <end position="135"/>
    </location>
</feature>
<comment type="caution">
    <text evidence="8">The sequence shown here is derived from an EMBL/GenBank/DDBJ whole genome shotgun (WGS) entry which is preliminary data.</text>
</comment>
<protein>
    <submittedName>
        <fullName evidence="8">MFS transporter</fullName>
    </submittedName>
</protein>
<evidence type="ECO:0000256" key="5">
    <source>
        <dbReference type="SAM" id="MobiDB-lite"/>
    </source>
</evidence>
<proteinExistence type="predicted"/>
<feature type="transmembrane region" description="Helical" evidence="6">
    <location>
        <begin position="299"/>
        <end position="320"/>
    </location>
</feature>
<dbReference type="AlphaFoldDB" id="A0A842JAP6"/>
<feature type="region of interest" description="Disordered" evidence="5">
    <location>
        <begin position="201"/>
        <end position="221"/>
    </location>
</feature>
<dbReference type="Pfam" id="PF07690">
    <property type="entry name" value="MFS_1"/>
    <property type="match status" value="1"/>
</dbReference>
<dbReference type="PROSITE" id="PS00216">
    <property type="entry name" value="SUGAR_TRANSPORT_1"/>
    <property type="match status" value="1"/>
</dbReference>
<sequence>MRDGGANTSGAERRLWTREFVLLTGIQTFDLFTYNMITPVIAKYALAQGATLAWAGVVASVFAFVALVARPASGFLSDRLGRKRIVMVSIAVACATQVGYAFATTLAALVALRAVHGFFYALFGTAISALALDAIPQERRSEGMGWFGTSYVFANALGPAFGVLVSDRFGFAAMFLAGAGVAAASFALGLFVRVRGNAAAARPSNGAPSDPARSPASETPWHAPAEAKPRGIAAFVSVKSLPLALAACCYLTIWSIIATYIVLVGDERGVVGISAFFVVNSLTLLVSRPFAGRRADRRGLSAVFYPSAVFEAAAVVLIAFSQQLWLFLAAAACKALGSGTVTPSIQARCGQLEPPERSGVAMSTYLLGTDVGYALGPIIGGVVSGAFGFTAMFLAGLPILAVGVAVYAAWAHAEKKRGNAL</sequence>
<feature type="domain" description="Major facilitator superfamily (MFS) profile" evidence="7">
    <location>
        <begin position="19"/>
        <end position="415"/>
    </location>
</feature>
<dbReference type="RefSeq" id="WP_185904836.1">
    <property type="nucleotide sequence ID" value="NZ_JACMSE010000003.1"/>
</dbReference>
<keyword evidence="4 6" id="KW-0472">Membrane</keyword>
<evidence type="ECO:0000256" key="4">
    <source>
        <dbReference type="ARBA" id="ARBA00023136"/>
    </source>
</evidence>
<feature type="transmembrane region" description="Helical" evidence="6">
    <location>
        <begin position="147"/>
        <end position="165"/>
    </location>
</feature>
<dbReference type="EMBL" id="JACMSE010000003">
    <property type="protein sequence ID" value="MBC2888923.1"/>
    <property type="molecule type" value="Genomic_DNA"/>
</dbReference>
<keyword evidence="2 6" id="KW-0812">Transmembrane</keyword>
<dbReference type="InterPro" id="IPR020846">
    <property type="entry name" value="MFS_dom"/>
</dbReference>
<dbReference type="SUPFAM" id="SSF103473">
    <property type="entry name" value="MFS general substrate transporter"/>
    <property type="match status" value="1"/>
</dbReference>
<dbReference type="GO" id="GO:0022857">
    <property type="term" value="F:transmembrane transporter activity"/>
    <property type="evidence" value="ECO:0007669"/>
    <property type="project" value="InterPro"/>
</dbReference>
<comment type="subcellular location">
    <subcellularLocation>
        <location evidence="1">Cell membrane</location>
        <topology evidence="1">Multi-pass membrane protein</topology>
    </subcellularLocation>
</comment>
<keyword evidence="9" id="KW-1185">Reference proteome</keyword>
<feature type="transmembrane region" description="Helical" evidence="6">
    <location>
        <begin position="269"/>
        <end position="287"/>
    </location>
</feature>
<feature type="transmembrane region" description="Helical" evidence="6">
    <location>
        <begin position="52"/>
        <end position="73"/>
    </location>
</feature>